<keyword evidence="3" id="KW-0813">Transport</keyword>
<proteinExistence type="inferred from homology"/>
<dbReference type="GO" id="GO:0005789">
    <property type="term" value="C:endoplasmic reticulum membrane"/>
    <property type="evidence" value="ECO:0007669"/>
    <property type="project" value="TreeGrafter"/>
</dbReference>
<feature type="transmembrane region" description="Helical" evidence="10">
    <location>
        <begin position="557"/>
        <end position="574"/>
    </location>
</feature>
<protein>
    <submittedName>
        <fullName evidence="12">CG32815</fullName>
    </submittedName>
</protein>
<evidence type="ECO:0000259" key="11">
    <source>
        <dbReference type="PROSITE" id="PS50922"/>
    </source>
</evidence>
<evidence type="ECO:0000256" key="2">
    <source>
        <dbReference type="ARBA" id="ARBA00005999"/>
    </source>
</evidence>
<feature type="transmembrane region" description="Helical" evidence="10">
    <location>
        <begin position="520"/>
        <end position="536"/>
    </location>
</feature>
<keyword evidence="5" id="KW-0653">Protein transport</keyword>
<sequence length="725" mass="80113">MYKTIRHGENSLQYTILPQNDDFRIEGKLSSNGSRSSSGSAASGGGAKRGANRKRRSFFAYLGLIFVCTVIIGALLIPFLVSAECLPSPTEWFLKTKAAFTHSASKHAIDAITTTAAPLQSTTAPVAPQLLGQSVGQNVQITNRNGVEQFILKLNKTAADSSVASTTTTTTTTSTTTTEKPTTSTTTRTTTTVAATEPAVTERPATIAAPAVSNRPAGTITTRIIQVPLLKSAAKKPIMPPVLAKTQSNSGSNSEELAQNKSNNAWRWAYIDPSTYVQWSGYKAEDSVLLPALLGFALIGMILIITVCLVARNKRTIVSSVRKRNRNQNCSQLKRQQQISKNFKSSKQNQTTIMAIKPGLGRKTSNKNPPILSHEFVIQNHADIISCVAMVFVVGLMNESTASFASAFISLHHNVSGEEATREQPYGKPYTYVAGIKDYCAIFFYTLTCIIMHAIIQEFVLDKISKKLHLSKFKLARFNESGQLVAFYLLSFIWGAQVAMREGYLGQVAQLWEGYPLHPMSFLHKFYFIIQLAYYLHMLPELYFQKIRAKEEQQPKIVHSICGFTLIVLAYTLSFQRLALVLLTLHYFSELLVHIFQLIGVFDREERFARARIVNNVVFVLVRFATSVIGVLTLYYGIGGAGGSYKLRALIVLVGLIALQGYLVFSFITEQLRAKREAKREAKLLAASTKKATKAPNKDKPKRKKESDLPEADQTSPSPVKQKLK</sequence>
<dbReference type="InterPro" id="IPR016447">
    <property type="entry name" value="Translocation_assoc_membrane"/>
</dbReference>
<accession>A0A0M4EQE8</accession>
<feature type="compositionally biased region" description="Low complexity" evidence="9">
    <location>
        <begin position="30"/>
        <end position="41"/>
    </location>
</feature>
<evidence type="ECO:0000256" key="9">
    <source>
        <dbReference type="SAM" id="MobiDB-lite"/>
    </source>
</evidence>
<dbReference type="PANTHER" id="PTHR12371:SF11">
    <property type="entry name" value="TRANSLOCATING CHAIN-ASSOCIATED MEMBRANE PROTEIN"/>
    <property type="match status" value="1"/>
</dbReference>
<dbReference type="STRING" id="30019.A0A0M4EQE8"/>
<feature type="transmembrane region" description="Helical" evidence="10">
    <location>
        <begin position="384"/>
        <end position="409"/>
    </location>
</feature>
<evidence type="ECO:0000256" key="7">
    <source>
        <dbReference type="ARBA" id="ARBA00023136"/>
    </source>
</evidence>
<feature type="transmembrane region" description="Helical" evidence="10">
    <location>
        <begin position="613"/>
        <end position="638"/>
    </location>
</feature>
<evidence type="ECO:0000256" key="10">
    <source>
        <dbReference type="SAM" id="Phobius"/>
    </source>
</evidence>
<gene>
    <name evidence="12" type="ORF">Dbus_chrXg8</name>
</gene>
<dbReference type="PROSITE" id="PS50922">
    <property type="entry name" value="TLC"/>
    <property type="match status" value="1"/>
</dbReference>
<dbReference type="AlphaFoldDB" id="A0A0M4EQE8"/>
<feature type="transmembrane region" description="Helical" evidence="10">
    <location>
        <begin position="650"/>
        <end position="669"/>
    </location>
</feature>
<feature type="region of interest" description="Disordered" evidence="9">
    <location>
        <begin position="28"/>
        <end position="50"/>
    </location>
</feature>
<dbReference type="SMART" id="SM00724">
    <property type="entry name" value="TLC"/>
    <property type="match status" value="1"/>
</dbReference>
<feature type="transmembrane region" description="Helical" evidence="10">
    <location>
        <begin position="580"/>
        <end position="601"/>
    </location>
</feature>
<dbReference type="EMBL" id="CP012528">
    <property type="protein sequence ID" value="ALC48152.1"/>
    <property type="molecule type" value="Genomic_DNA"/>
</dbReference>
<keyword evidence="4 8" id="KW-0812">Transmembrane</keyword>
<dbReference type="GO" id="GO:0006616">
    <property type="term" value="P:SRP-dependent cotranslational protein targeting to membrane, translocation"/>
    <property type="evidence" value="ECO:0007669"/>
    <property type="project" value="InterPro"/>
</dbReference>
<feature type="transmembrane region" description="Helical" evidence="10">
    <location>
        <begin position="288"/>
        <end position="311"/>
    </location>
</feature>
<feature type="transmembrane region" description="Helical" evidence="10">
    <location>
        <begin position="442"/>
        <end position="461"/>
    </location>
</feature>
<keyword evidence="13" id="KW-1185">Reference proteome</keyword>
<evidence type="ECO:0000256" key="4">
    <source>
        <dbReference type="ARBA" id="ARBA00022692"/>
    </source>
</evidence>
<feature type="domain" description="TLC" evidence="11">
    <location>
        <begin position="476"/>
        <end position="677"/>
    </location>
</feature>
<comment type="similarity">
    <text evidence="2">Belongs to the TRAM family.</text>
</comment>
<comment type="subcellular location">
    <subcellularLocation>
        <location evidence="1">Membrane</location>
        <topology evidence="1">Multi-pass membrane protein</topology>
    </subcellularLocation>
</comment>
<evidence type="ECO:0000313" key="13">
    <source>
        <dbReference type="Proteomes" id="UP000494163"/>
    </source>
</evidence>
<dbReference type="Proteomes" id="UP000494163">
    <property type="component" value="Chromosome X"/>
</dbReference>
<evidence type="ECO:0000256" key="3">
    <source>
        <dbReference type="ARBA" id="ARBA00022448"/>
    </source>
</evidence>
<evidence type="ECO:0000256" key="6">
    <source>
        <dbReference type="ARBA" id="ARBA00022989"/>
    </source>
</evidence>
<dbReference type="InterPro" id="IPR006634">
    <property type="entry name" value="TLC-dom"/>
</dbReference>
<evidence type="ECO:0000256" key="5">
    <source>
        <dbReference type="ARBA" id="ARBA00022927"/>
    </source>
</evidence>
<feature type="region of interest" description="Disordered" evidence="9">
    <location>
        <begin position="162"/>
        <end position="192"/>
    </location>
</feature>
<dbReference type="OrthoDB" id="7696636at2759"/>
<keyword evidence="6 10" id="KW-1133">Transmembrane helix</keyword>
<organism evidence="12 13">
    <name type="scientific">Drosophila busckii</name>
    <name type="common">Fruit fly</name>
    <dbReference type="NCBI Taxonomy" id="30019"/>
    <lineage>
        <taxon>Eukaryota</taxon>
        <taxon>Metazoa</taxon>
        <taxon>Ecdysozoa</taxon>
        <taxon>Arthropoda</taxon>
        <taxon>Hexapoda</taxon>
        <taxon>Insecta</taxon>
        <taxon>Pterygota</taxon>
        <taxon>Neoptera</taxon>
        <taxon>Endopterygota</taxon>
        <taxon>Diptera</taxon>
        <taxon>Brachycera</taxon>
        <taxon>Muscomorpha</taxon>
        <taxon>Ephydroidea</taxon>
        <taxon>Drosophilidae</taxon>
        <taxon>Drosophila</taxon>
    </lineage>
</organism>
<feature type="transmembrane region" description="Helical" evidence="10">
    <location>
        <begin position="58"/>
        <end position="81"/>
    </location>
</feature>
<reference evidence="12 13" key="1">
    <citation type="submission" date="2015-08" db="EMBL/GenBank/DDBJ databases">
        <title>Ancestral chromatin configuration constrains chromatin evolution on differentiating sex chromosomes in Drosophila.</title>
        <authorList>
            <person name="Zhou Q."/>
            <person name="Bachtrog D."/>
        </authorList>
    </citation>
    <scope>NUCLEOTIDE SEQUENCE [LARGE SCALE GENOMIC DNA]</scope>
    <source>
        <tissue evidence="12">Whole larvae</tissue>
    </source>
</reference>
<feature type="region of interest" description="Disordered" evidence="9">
    <location>
        <begin position="686"/>
        <end position="725"/>
    </location>
</feature>
<evidence type="ECO:0000256" key="8">
    <source>
        <dbReference type="PROSITE-ProRule" id="PRU00205"/>
    </source>
</evidence>
<dbReference type="Pfam" id="PF03798">
    <property type="entry name" value="TRAM_LAG1_CLN8"/>
    <property type="match status" value="1"/>
</dbReference>
<dbReference type="OMA" id="NAWIKTH"/>
<dbReference type="GO" id="GO:0045048">
    <property type="term" value="P:protein insertion into ER membrane"/>
    <property type="evidence" value="ECO:0007669"/>
    <property type="project" value="TreeGrafter"/>
</dbReference>
<evidence type="ECO:0000256" key="1">
    <source>
        <dbReference type="ARBA" id="ARBA00004141"/>
    </source>
</evidence>
<name>A0A0M4EQE8_DROBS</name>
<evidence type="ECO:0000313" key="12">
    <source>
        <dbReference type="EMBL" id="ALC48152.1"/>
    </source>
</evidence>
<keyword evidence="7 8" id="KW-0472">Membrane</keyword>
<feature type="transmembrane region" description="Helical" evidence="10">
    <location>
        <begin position="482"/>
        <end position="500"/>
    </location>
</feature>
<dbReference type="PANTHER" id="PTHR12371">
    <property type="entry name" value="TRANSLOCATION ASSOCIATED MEMBRANE PROTEIN"/>
    <property type="match status" value="1"/>
</dbReference>